<feature type="compositionally biased region" description="Low complexity" evidence="1">
    <location>
        <begin position="246"/>
        <end position="259"/>
    </location>
</feature>
<keyword evidence="3" id="KW-1185">Reference proteome</keyword>
<protein>
    <submittedName>
        <fullName evidence="2">Uncharacterized protein</fullName>
    </submittedName>
</protein>
<name>A0A0L0G1Z4_9EUKA</name>
<accession>A0A0L0G1Z4</accession>
<feature type="region of interest" description="Disordered" evidence="1">
    <location>
        <begin position="158"/>
        <end position="295"/>
    </location>
</feature>
<reference evidence="2 3" key="1">
    <citation type="submission" date="2011-02" db="EMBL/GenBank/DDBJ databases">
        <title>The Genome Sequence of Sphaeroforma arctica JP610.</title>
        <authorList>
            <consortium name="The Broad Institute Genome Sequencing Platform"/>
            <person name="Russ C."/>
            <person name="Cuomo C."/>
            <person name="Young S.K."/>
            <person name="Zeng Q."/>
            <person name="Gargeya S."/>
            <person name="Alvarado L."/>
            <person name="Berlin A."/>
            <person name="Chapman S.B."/>
            <person name="Chen Z."/>
            <person name="Freedman E."/>
            <person name="Gellesch M."/>
            <person name="Goldberg J."/>
            <person name="Griggs A."/>
            <person name="Gujja S."/>
            <person name="Heilman E."/>
            <person name="Heiman D."/>
            <person name="Howarth C."/>
            <person name="Mehta T."/>
            <person name="Neiman D."/>
            <person name="Pearson M."/>
            <person name="Roberts A."/>
            <person name="Saif S."/>
            <person name="Shea T."/>
            <person name="Shenoy N."/>
            <person name="Sisk P."/>
            <person name="Stolte C."/>
            <person name="Sykes S."/>
            <person name="White J."/>
            <person name="Yandava C."/>
            <person name="Burger G."/>
            <person name="Gray M.W."/>
            <person name="Holland P.W.H."/>
            <person name="King N."/>
            <person name="Lang F.B.F."/>
            <person name="Roger A.J."/>
            <person name="Ruiz-Trillo I."/>
            <person name="Haas B."/>
            <person name="Nusbaum C."/>
            <person name="Birren B."/>
        </authorList>
    </citation>
    <scope>NUCLEOTIDE SEQUENCE [LARGE SCALE GENOMIC DNA]</scope>
    <source>
        <strain evidence="2 3">JP610</strain>
    </source>
</reference>
<feature type="compositionally biased region" description="Polar residues" evidence="1">
    <location>
        <begin position="260"/>
        <end position="277"/>
    </location>
</feature>
<evidence type="ECO:0000256" key="1">
    <source>
        <dbReference type="SAM" id="MobiDB-lite"/>
    </source>
</evidence>
<gene>
    <name evidence="2" type="ORF">SARC_04859</name>
</gene>
<sequence length="331" mass="37359">MVRLRTGATVSCTRNPSKHGSLSAPSSTIVTPYTKAWKRTAPKLSTQNEFIINDMLLENLHKGASQDRRSVHALLLPLTSDPFYMDRLYHVLRHDSTLIERYLDNFHQRIAEFFQIWLENLENAFFIGFHNQQAGCSIGVAILEESFVRKYSNYPPEPRAIKRLRERDRGRPTTRDQGRAGRNNAGGNTRRGDDTHRADRNRDRVDHDSRDRGYVNGRGNRRDSDSHGDRAGISRPRHGRSDDYDSSSSRNDSGVGSRSQSTTPAFNDNHGRSQSQDVRPARSRTPTANPVTPGKTLTVRMCATTATNLVTKLPNARPYNNFSGTLNIRAD</sequence>
<dbReference type="EMBL" id="KQ241885">
    <property type="protein sequence ID" value="KNC82859.1"/>
    <property type="molecule type" value="Genomic_DNA"/>
</dbReference>
<dbReference type="RefSeq" id="XP_014156761.1">
    <property type="nucleotide sequence ID" value="XM_014301286.1"/>
</dbReference>
<dbReference type="GeneID" id="25905363"/>
<feature type="region of interest" description="Disordered" evidence="1">
    <location>
        <begin position="1"/>
        <end position="24"/>
    </location>
</feature>
<feature type="compositionally biased region" description="Basic and acidic residues" evidence="1">
    <location>
        <begin position="190"/>
        <end position="213"/>
    </location>
</feature>
<feature type="compositionally biased region" description="Basic and acidic residues" evidence="1">
    <location>
        <begin position="159"/>
        <end position="179"/>
    </location>
</feature>
<evidence type="ECO:0000313" key="2">
    <source>
        <dbReference type="EMBL" id="KNC82859.1"/>
    </source>
</evidence>
<evidence type="ECO:0000313" key="3">
    <source>
        <dbReference type="Proteomes" id="UP000054560"/>
    </source>
</evidence>
<organism evidence="2 3">
    <name type="scientific">Sphaeroforma arctica JP610</name>
    <dbReference type="NCBI Taxonomy" id="667725"/>
    <lineage>
        <taxon>Eukaryota</taxon>
        <taxon>Ichthyosporea</taxon>
        <taxon>Ichthyophonida</taxon>
        <taxon>Sphaeroforma</taxon>
    </lineage>
</organism>
<proteinExistence type="predicted"/>
<feature type="compositionally biased region" description="Polar residues" evidence="1">
    <location>
        <begin position="8"/>
        <end position="24"/>
    </location>
</feature>
<dbReference type="Proteomes" id="UP000054560">
    <property type="component" value="Unassembled WGS sequence"/>
</dbReference>
<feature type="compositionally biased region" description="Basic and acidic residues" evidence="1">
    <location>
        <begin position="220"/>
        <end position="232"/>
    </location>
</feature>
<dbReference type="AlphaFoldDB" id="A0A0L0G1Z4"/>